<proteinExistence type="predicted"/>
<dbReference type="EMBL" id="GBRH01251963">
    <property type="protein sequence ID" value="JAD45932.1"/>
    <property type="molecule type" value="Transcribed_RNA"/>
</dbReference>
<sequence>MCWWPIHPPTPILTRKMHCTAALREGEPKR</sequence>
<organism evidence="1">
    <name type="scientific">Arundo donax</name>
    <name type="common">Giant reed</name>
    <name type="synonym">Donax arundinaceus</name>
    <dbReference type="NCBI Taxonomy" id="35708"/>
    <lineage>
        <taxon>Eukaryota</taxon>
        <taxon>Viridiplantae</taxon>
        <taxon>Streptophyta</taxon>
        <taxon>Embryophyta</taxon>
        <taxon>Tracheophyta</taxon>
        <taxon>Spermatophyta</taxon>
        <taxon>Magnoliopsida</taxon>
        <taxon>Liliopsida</taxon>
        <taxon>Poales</taxon>
        <taxon>Poaceae</taxon>
        <taxon>PACMAD clade</taxon>
        <taxon>Arundinoideae</taxon>
        <taxon>Arundineae</taxon>
        <taxon>Arundo</taxon>
    </lineage>
</organism>
<protein>
    <submittedName>
        <fullName evidence="1">Uncharacterized protein</fullName>
    </submittedName>
</protein>
<dbReference type="AlphaFoldDB" id="A0A0A9AFQ5"/>
<reference evidence="1" key="2">
    <citation type="journal article" date="2015" name="Data Brief">
        <title>Shoot transcriptome of the giant reed, Arundo donax.</title>
        <authorList>
            <person name="Barrero R.A."/>
            <person name="Guerrero F.D."/>
            <person name="Moolhuijzen P."/>
            <person name="Goolsby J.A."/>
            <person name="Tidwell J."/>
            <person name="Bellgard S.E."/>
            <person name="Bellgard M.I."/>
        </authorList>
    </citation>
    <scope>NUCLEOTIDE SEQUENCE</scope>
    <source>
        <tissue evidence="1">Shoot tissue taken approximately 20 cm above the soil surface</tissue>
    </source>
</reference>
<name>A0A0A9AFQ5_ARUDO</name>
<reference evidence="1" key="1">
    <citation type="submission" date="2014-09" db="EMBL/GenBank/DDBJ databases">
        <authorList>
            <person name="Magalhaes I.L.F."/>
            <person name="Oliveira U."/>
            <person name="Santos F.R."/>
            <person name="Vidigal T.H.D.A."/>
            <person name="Brescovit A.D."/>
            <person name="Santos A.J."/>
        </authorList>
    </citation>
    <scope>NUCLEOTIDE SEQUENCE</scope>
    <source>
        <tissue evidence="1">Shoot tissue taken approximately 20 cm above the soil surface</tissue>
    </source>
</reference>
<accession>A0A0A9AFQ5</accession>
<evidence type="ECO:0000313" key="1">
    <source>
        <dbReference type="EMBL" id="JAD45932.1"/>
    </source>
</evidence>